<dbReference type="InParanoid" id="F2TYV4"/>
<protein>
    <recommendedName>
        <fullName evidence="6">GRIP domain-containing protein</fullName>
    </recommendedName>
</protein>
<dbReference type="EMBL" id="GL832957">
    <property type="protein sequence ID" value="EGD78778.1"/>
    <property type="molecule type" value="Genomic_DNA"/>
</dbReference>
<dbReference type="OrthoDB" id="425925at2759"/>
<keyword evidence="8" id="KW-1185">Reference proteome</keyword>
<dbReference type="InterPro" id="IPR000237">
    <property type="entry name" value="GRIP_dom"/>
</dbReference>
<evidence type="ECO:0000256" key="2">
    <source>
        <dbReference type="ARBA" id="ARBA00023034"/>
    </source>
</evidence>
<comment type="subcellular location">
    <subcellularLocation>
        <location evidence="1">Golgi apparatus</location>
    </subcellularLocation>
</comment>
<dbReference type="PROSITE" id="PS50913">
    <property type="entry name" value="GRIP"/>
    <property type="match status" value="1"/>
</dbReference>
<feature type="domain" description="GRIP" evidence="6">
    <location>
        <begin position="235"/>
        <end position="285"/>
    </location>
</feature>
<feature type="region of interest" description="Disordered" evidence="5">
    <location>
        <begin position="295"/>
        <end position="329"/>
    </location>
</feature>
<feature type="compositionally biased region" description="Gly residues" evidence="5">
    <location>
        <begin position="295"/>
        <end position="306"/>
    </location>
</feature>
<keyword evidence="2" id="KW-0333">Golgi apparatus</keyword>
<gene>
    <name evidence="7" type="ORF">PTSG_11783</name>
</gene>
<dbReference type="Proteomes" id="UP000007799">
    <property type="component" value="Unassembled WGS sequence"/>
</dbReference>
<sequence>MEASHCPEPRAHPSRVVTTTLNYALTDREHAEEVERLKGQLSRLRTHMLRSEEEYTQQVLQADKKVEDLQAAHDDLFKQKERVEADMQSELEHVQQQLHALQMRFTEAVQERDHVEQRVIDMERELQQERHAAKRLQSVLASFDDEKSAAVQAMVNKHERELHERDAAVQRAREQAAAAEQEKEVLQQQLAEAQQQLAARHVEEGVMASLKGENERLKAHAGDLHGQAEAARARADALGIDKEILKNAVTQYFTTDNKAMRAEVLRVIADVCEFNSEMKAKAGLGGGSGAGGGRRGLFGMLTGSGSGQQQRRGGGDADDDDGGGDGSLSHQFVNFLLRDVKQPPV</sequence>
<proteinExistence type="predicted"/>
<evidence type="ECO:0000313" key="8">
    <source>
        <dbReference type="Proteomes" id="UP000007799"/>
    </source>
</evidence>
<dbReference type="PANTHER" id="PTHR18921">
    <property type="entry name" value="MYOSIN HEAVY CHAIN - RELATED"/>
    <property type="match status" value="1"/>
</dbReference>
<evidence type="ECO:0000256" key="5">
    <source>
        <dbReference type="SAM" id="MobiDB-lite"/>
    </source>
</evidence>
<dbReference type="PANTHER" id="PTHR18921:SF2">
    <property type="entry name" value="THYROID RECEPTOR-INTERACTING PROTEIN 11"/>
    <property type="match status" value="1"/>
</dbReference>
<evidence type="ECO:0000259" key="6">
    <source>
        <dbReference type="PROSITE" id="PS50913"/>
    </source>
</evidence>
<dbReference type="GO" id="GO:0006888">
    <property type="term" value="P:endoplasmic reticulum to Golgi vesicle-mediated transport"/>
    <property type="evidence" value="ECO:0007669"/>
    <property type="project" value="TreeGrafter"/>
</dbReference>
<dbReference type="GeneID" id="16078329"/>
<dbReference type="GO" id="GO:0005794">
    <property type="term" value="C:Golgi apparatus"/>
    <property type="evidence" value="ECO:0007669"/>
    <property type="project" value="UniProtKB-SubCell"/>
</dbReference>
<name>F2TYV4_SALR5</name>
<evidence type="ECO:0000256" key="1">
    <source>
        <dbReference type="ARBA" id="ARBA00004555"/>
    </source>
</evidence>
<evidence type="ECO:0000256" key="3">
    <source>
        <dbReference type="ARBA" id="ARBA00023054"/>
    </source>
</evidence>
<keyword evidence="3 4" id="KW-0175">Coiled coil</keyword>
<reference evidence="7" key="1">
    <citation type="submission" date="2009-08" db="EMBL/GenBank/DDBJ databases">
        <title>Annotation of Salpingoeca rosetta.</title>
        <authorList>
            <consortium name="The Broad Institute Genome Sequencing Platform"/>
            <person name="Russ C."/>
            <person name="Cuomo C."/>
            <person name="Burger G."/>
            <person name="Gray M.W."/>
            <person name="Holland P.W.H."/>
            <person name="King N."/>
            <person name="Lang F.B.F."/>
            <person name="Roger A.J."/>
            <person name="Ruiz-Trillo I."/>
            <person name="Young S.K."/>
            <person name="Zeng Q."/>
            <person name="Gargeya S."/>
            <person name="Alvarado L."/>
            <person name="Berlin A."/>
            <person name="Chapman S.B."/>
            <person name="Chen Z."/>
            <person name="Freedman E."/>
            <person name="Gellesch M."/>
            <person name="Goldberg J."/>
            <person name="Griggs A."/>
            <person name="Gujja S."/>
            <person name="Heilman E."/>
            <person name="Heiman D."/>
            <person name="Howarth C."/>
            <person name="Mehta T."/>
            <person name="Neiman D."/>
            <person name="Pearson M."/>
            <person name="Roberts A."/>
            <person name="Saif S."/>
            <person name="Shea T."/>
            <person name="Shenoy N."/>
            <person name="Sisk P."/>
            <person name="Stolte C."/>
            <person name="Sykes S."/>
            <person name="White J."/>
            <person name="Yandava C."/>
            <person name="Haas B."/>
            <person name="Nusbaum C."/>
            <person name="Birren B."/>
        </authorList>
    </citation>
    <scope>NUCLEOTIDE SEQUENCE [LARGE SCALE GENOMIC DNA]</scope>
    <source>
        <strain evidence="7">ATCC 50818</strain>
    </source>
</reference>
<dbReference type="GO" id="GO:0031267">
    <property type="term" value="F:small GTPase binding"/>
    <property type="evidence" value="ECO:0007669"/>
    <property type="project" value="TreeGrafter"/>
</dbReference>
<dbReference type="GO" id="GO:0007030">
    <property type="term" value="P:Golgi organization"/>
    <property type="evidence" value="ECO:0007669"/>
    <property type="project" value="TreeGrafter"/>
</dbReference>
<dbReference type="AlphaFoldDB" id="F2TYV4"/>
<dbReference type="STRING" id="946362.F2TYV4"/>
<feature type="coiled-coil region" evidence="4">
    <location>
        <begin position="34"/>
        <end position="203"/>
    </location>
</feature>
<accession>F2TYV4</accession>
<evidence type="ECO:0000313" key="7">
    <source>
        <dbReference type="EMBL" id="EGD78778.1"/>
    </source>
</evidence>
<dbReference type="RefSeq" id="XP_004997734.1">
    <property type="nucleotide sequence ID" value="XM_004997677.1"/>
</dbReference>
<dbReference type="FunCoup" id="F2TYV4">
    <property type="interactions" value="715"/>
</dbReference>
<dbReference type="KEGG" id="sre:PTSG_11783"/>
<evidence type="ECO:0000256" key="4">
    <source>
        <dbReference type="SAM" id="Coils"/>
    </source>
</evidence>
<organism evidence="8">
    <name type="scientific">Salpingoeca rosetta (strain ATCC 50818 / BSB-021)</name>
    <dbReference type="NCBI Taxonomy" id="946362"/>
    <lineage>
        <taxon>Eukaryota</taxon>
        <taxon>Choanoflagellata</taxon>
        <taxon>Craspedida</taxon>
        <taxon>Salpingoecidae</taxon>
        <taxon>Salpingoeca</taxon>
    </lineage>
</organism>